<dbReference type="InterPro" id="IPR012337">
    <property type="entry name" value="RNaseH-like_sf"/>
</dbReference>
<evidence type="ECO:0008006" key="4">
    <source>
        <dbReference type="Google" id="ProtNLM"/>
    </source>
</evidence>
<feature type="compositionally biased region" description="Basic residues" evidence="1">
    <location>
        <begin position="171"/>
        <end position="183"/>
    </location>
</feature>
<dbReference type="Gene3D" id="3.30.420.10">
    <property type="entry name" value="Ribonuclease H-like superfamily/Ribonuclease H"/>
    <property type="match status" value="1"/>
</dbReference>
<comment type="caution">
    <text evidence="2">The sequence shown here is derived from an EMBL/GenBank/DDBJ whole genome shotgun (WGS) entry which is preliminary data.</text>
</comment>
<organism evidence="2 3">
    <name type="scientific">Sarocladium strictum</name>
    <name type="common">Black bundle disease fungus</name>
    <name type="synonym">Acremonium strictum</name>
    <dbReference type="NCBI Taxonomy" id="5046"/>
    <lineage>
        <taxon>Eukaryota</taxon>
        <taxon>Fungi</taxon>
        <taxon>Dikarya</taxon>
        <taxon>Ascomycota</taxon>
        <taxon>Pezizomycotina</taxon>
        <taxon>Sordariomycetes</taxon>
        <taxon>Hypocreomycetidae</taxon>
        <taxon>Hypocreales</taxon>
        <taxon>Sarocladiaceae</taxon>
        <taxon>Sarocladium</taxon>
    </lineage>
</organism>
<gene>
    <name evidence="2" type="ORF">NLU13_2056</name>
</gene>
<feature type="region of interest" description="Disordered" evidence="1">
    <location>
        <begin position="160"/>
        <end position="188"/>
    </location>
</feature>
<reference evidence="2" key="1">
    <citation type="submission" date="2022-10" db="EMBL/GenBank/DDBJ databases">
        <title>Determination and structural analysis of whole genome sequence of Sarocladium strictum F4-1.</title>
        <authorList>
            <person name="Hu L."/>
            <person name="Jiang Y."/>
        </authorList>
    </citation>
    <scope>NUCLEOTIDE SEQUENCE</scope>
    <source>
        <strain evidence="2">F4-1</strain>
    </source>
</reference>
<protein>
    <recommendedName>
        <fullName evidence="4">3'-5' exonuclease domain-containing protein</fullName>
    </recommendedName>
</protein>
<accession>A0AA39GSY2</accession>
<feature type="region of interest" description="Disordered" evidence="1">
    <location>
        <begin position="291"/>
        <end position="374"/>
    </location>
</feature>
<dbReference type="EMBL" id="JAPDFR010000001">
    <property type="protein sequence ID" value="KAK0392561.1"/>
    <property type="molecule type" value="Genomic_DNA"/>
</dbReference>
<keyword evidence="3" id="KW-1185">Reference proteome</keyword>
<evidence type="ECO:0000313" key="3">
    <source>
        <dbReference type="Proteomes" id="UP001175261"/>
    </source>
</evidence>
<proteinExistence type="predicted"/>
<evidence type="ECO:0000313" key="2">
    <source>
        <dbReference type="EMBL" id="KAK0392561.1"/>
    </source>
</evidence>
<name>A0AA39GSY2_SARSR</name>
<dbReference type="GO" id="GO:0003676">
    <property type="term" value="F:nucleic acid binding"/>
    <property type="evidence" value="ECO:0007669"/>
    <property type="project" value="InterPro"/>
</dbReference>
<dbReference type="Proteomes" id="UP001175261">
    <property type="component" value="Unassembled WGS sequence"/>
</dbReference>
<dbReference type="SUPFAM" id="SSF53098">
    <property type="entry name" value="Ribonuclease H-like"/>
    <property type="match status" value="1"/>
</dbReference>
<feature type="compositionally biased region" description="Basic and acidic residues" evidence="1">
    <location>
        <begin position="335"/>
        <end position="352"/>
    </location>
</feature>
<dbReference type="PANTHER" id="PTHR43040:SF1">
    <property type="entry name" value="RIBONUCLEASE D"/>
    <property type="match status" value="1"/>
</dbReference>
<dbReference type="PANTHER" id="PTHR43040">
    <property type="entry name" value="RIBONUCLEASE D"/>
    <property type="match status" value="1"/>
</dbReference>
<feature type="compositionally biased region" description="Basic and acidic residues" evidence="1">
    <location>
        <begin position="301"/>
        <end position="315"/>
    </location>
</feature>
<dbReference type="InterPro" id="IPR036397">
    <property type="entry name" value="RNaseH_sf"/>
</dbReference>
<dbReference type="AlphaFoldDB" id="A0AA39GSY2"/>
<feature type="compositionally biased region" description="Polar residues" evidence="1">
    <location>
        <begin position="357"/>
        <end position="368"/>
    </location>
</feature>
<evidence type="ECO:0000256" key="1">
    <source>
        <dbReference type="SAM" id="MobiDB-lite"/>
    </source>
</evidence>
<sequence>MQEEPAEDVPELETTHPPYKCILVDTPKKLEEAVHDIWVNARAKPRHLFVNAEGKDMSLLNIYCGKLNTVYMFDVYTMGRRIFSQCIPEHGISLGHVLESRGTRKVFFDLRRTNIQLREKFNIKMREVTDIQLMELEARGKPDGPLADLRRLLLRVLPKSGRPEREARQASRSRREGRHRMRDTRHEPQEILEERPLSRSMKQYCAHGVRWLGVLRQHFRRKLTKEQMDRVLEATLKKLREPEPSPQAPEVRMPREEMRAGAIVEKAAKNHQEAGEVRTTMAVAVSGVDGEMEASSGTNEAEVKDATEVGSERLKPTPSDEGFCAVAEASSQVGIDKKEHVAEDSTRTKTQDPEGNASEQASGMSNSGEKADLG</sequence>